<feature type="domain" description="DUF6533" evidence="2">
    <location>
        <begin position="51"/>
        <end position="93"/>
    </location>
</feature>
<proteinExistence type="predicted"/>
<keyword evidence="1" id="KW-0472">Membrane</keyword>
<feature type="transmembrane region" description="Helical" evidence="1">
    <location>
        <begin position="243"/>
        <end position="263"/>
    </location>
</feature>
<accession>A0A5C3KQJ4</accession>
<protein>
    <recommendedName>
        <fullName evidence="2">DUF6533 domain-containing protein</fullName>
    </recommendedName>
</protein>
<keyword evidence="4" id="KW-1185">Reference proteome</keyword>
<evidence type="ECO:0000256" key="1">
    <source>
        <dbReference type="SAM" id="Phobius"/>
    </source>
</evidence>
<dbReference type="OrthoDB" id="2637653at2759"/>
<keyword evidence="1" id="KW-0812">Transmembrane</keyword>
<dbReference type="EMBL" id="ML210250">
    <property type="protein sequence ID" value="TFK22093.1"/>
    <property type="molecule type" value="Genomic_DNA"/>
</dbReference>
<dbReference type="STRING" id="230819.A0A5C3KQJ4"/>
<feature type="transmembrane region" description="Helical" evidence="1">
    <location>
        <begin position="199"/>
        <end position="222"/>
    </location>
</feature>
<reference evidence="3 4" key="1">
    <citation type="journal article" date="2019" name="Nat. Ecol. Evol.">
        <title>Megaphylogeny resolves global patterns of mushroom evolution.</title>
        <authorList>
            <person name="Varga T."/>
            <person name="Krizsan K."/>
            <person name="Foldi C."/>
            <person name="Dima B."/>
            <person name="Sanchez-Garcia M."/>
            <person name="Sanchez-Ramirez S."/>
            <person name="Szollosi G.J."/>
            <person name="Szarkandi J.G."/>
            <person name="Papp V."/>
            <person name="Albert L."/>
            <person name="Andreopoulos W."/>
            <person name="Angelini C."/>
            <person name="Antonin V."/>
            <person name="Barry K.W."/>
            <person name="Bougher N.L."/>
            <person name="Buchanan P."/>
            <person name="Buyck B."/>
            <person name="Bense V."/>
            <person name="Catcheside P."/>
            <person name="Chovatia M."/>
            <person name="Cooper J."/>
            <person name="Damon W."/>
            <person name="Desjardin D."/>
            <person name="Finy P."/>
            <person name="Geml J."/>
            <person name="Haridas S."/>
            <person name="Hughes K."/>
            <person name="Justo A."/>
            <person name="Karasinski D."/>
            <person name="Kautmanova I."/>
            <person name="Kiss B."/>
            <person name="Kocsube S."/>
            <person name="Kotiranta H."/>
            <person name="LaButti K.M."/>
            <person name="Lechner B.E."/>
            <person name="Liimatainen K."/>
            <person name="Lipzen A."/>
            <person name="Lukacs Z."/>
            <person name="Mihaltcheva S."/>
            <person name="Morgado L.N."/>
            <person name="Niskanen T."/>
            <person name="Noordeloos M.E."/>
            <person name="Ohm R.A."/>
            <person name="Ortiz-Santana B."/>
            <person name="Ovrebo C."/>
            <person name="Racz N."/>
            <person name="Riley R."/>
            <person name="Savchenko A."/>
            <person name="Shiryaev A."/>
            <person name="Soop K."/>
            <person name="Spirin V."/>
            <person name="Szebenyi C."/>
            <person name="Tomsovsky M."/>
            <person name="Tulloss R.E."/>
            <person name="Uehling J."/>
            <person name="Grigoriev I.V."/>
            <person name="Vagvolgyi C."/>
            <person name="Papp T."/>
            <person name="Martin F.M."/>
            <person name="Miettinen O."/>
            <person name="Hibbett D.S."/>
            <person name="Nagy L.G."/>
        </authorList>
    </citation>
    <scope>NUCLEOTIDE SEQUENCE [LARGE SCALE GENOMIC DNA]</scope>
    <source>
        <strain evidence="3 4">CBS 121175</strain>
    </source>
</reference>
<feature type="transmembrane region" description="Helical" evidence="1">
    <location>
        <begin position="123"/>
        <end position="145"/>
    </location>
</feature>
<organism evidence="3 4">
    <name type="scientific">Coprinopsis marcescibilis</name>
    <name type="common">Agaric fungus</name>
    <name type="synonym">Psathyrella marcescibilis</name>
    <dbReference type="NCBI Taxonomy" id="230819"/>
    <lineage>
        <taxon>Eukaryota</taxon>
        <taxon>Fungi</taxon>
        <taxon>Dikarya</taxon>
        <taxon>Basidiomycota</taxon>
        <taxon>Agaricomycotina</taxon>
        <taxon>Agaricomycetes</taxon>
        <taxon>Agaricomycetidae</taxon>
        <taxon>Agaricales</taxon>
        <taxon>Agaricineae</taxon>
        <taxon>Psathyrellaceae</taxon>
        <taxon>Coprinopsis</taxon>
    </lineage>
</organism>
<feature type="transmembrane region" description="Helical" evidence="1">
    <location>
        <begin position="42"/>
        <end position="62"/>
    </location>
</feature>
<evidence type="ECO:0000313" key="4">
    <source>
        <dbReference type="Proteomes" id="UP000307440"/>
    </source>
</evidence>
<dbReference type="Pfam" id="PF20151">
    <property type="entry name" value="DUF6533"/>
    <property type="match status" value="1"/>
</dbReference>
<evidence type="ECO:0000259" key="2">
    <source>
        <dbReference type="Pfam" id="PF20151"/>
    </source>
</evidence>
<dbReference type="AlphaFoldDB" id="A0A5C3KQJ4"/>
<sequence>MLISLNTTSKLSTQYPPPTFKRSFDLLPFELRQHENAISPEYIAGTNAVGYSAVASMVFLIYDIMLTMDDEVTFIWPIPWSFTKLVYFFLRLFGGVADSVRSVLRTTLFLGTPPFTFTASECYIWAVYQALASTLLIASVDYILVMRVFALYPRGKFVRYGVALLYVAELVTVTIGFGFGVPQLVYDEYCTTIDAPNTFTIASATPIAVQALLFFLTAYKFAQAVRNGWGDVPLLRLLMRDGTWAFFLIFLVLVGEGILFGFAPEAYTAVLYGWMNTVFAFCGYRILLNLNSAGSGRGRSSTMVTNNPTTGPDIQFTSHIYTGQDDESYPMAAITVSDDNVRNATSVQTSSGDA</sequence>
<dbReference type="Proteomes" id="UP000307440">
    <property type="component" value="Unassembled WGS sequence"/>
</dbReference>
<keyword evidence="1" id="KW-1133">Transmembrane helix</keyword>
<evidence type="ECO:0000313" key="3">
    <source>
        <dbReference type="EMBL" id="TFK22093.1"/>
    </source>
</evidence>
<feature type="transmembrane region" description="Helical" evidence="1">
    <location>
        <begin position="269"/>
        <end position="287"/>
    </location>
</feature>
<name>A0A5C3KQJ4_COPMA</name>
<feature type="transmembrane region" description="Helical" evidence="1">
    <location>
        <begin position="74"/>
        <end position="94"/>
    </location>
</feature>
<feature type="transmembrane region" description="Helical" evidence="1">
    <location>
        <begin position="157"/>
        <end position="179"/>
    </location>
</feature>
<gene>
    <name evidence="3" type="ORF">FA15DRAFT_51579</name>
</gene>
<dbReference type="InterPro" id="IPR045340">
    <property type="entry name" value="DUF6533"/>
</dbReference>